<comment type="caution">
    <text evidence="1">The sequence shown here is derived from an EMBL/GenBank/DDBJ whole genome shotgun (WGS) entry which is preliminary data.</text>
</comment>
<evidence type="ECO:0000313" key="2">
    <source>
        <dbReference type="Proteomes" id="UP001558652"/>
    </source>
</evidence>
<proteinExistence type="predicted"/>
<dbReference type="Proteomes" id="UP001558652">
    <property type="component" value="Unassembled WGS sequence"/>
</dbReference>
<reference evidence="1 2" key="1">
    <citation type="submission" date="2024-07" db="EMBL/GenBank/DDBJ databases">
        <title>Chromosome-level genome assembly of the water stick insect Ranatra chinensis (Heteroptera: Nepidae).</title>
        <authorList>
            <person name="Liu X."/>
        </authorList>
    </citation>
    <scope>NUCLEOTIDE SEQUENCE [LARGE SCALE GENOMIC DNA]</scope>
    <source>
        <strain evidence="1">Cailab_2021Rc</strain>
        <tissue evidence="1">Muscle</tissue>
    </source>
</reference>
<gene>
    <name evidence="1" type="ORF">AAG570_009829</name>
</gene>
<keyword evidence="2" id="KW-1185">Reference proteome</keyword>
<accession>A0ABD0YQC9</accession>
<organism evidence="1 2">
    <name type="scientific">Ranatra chinensis</name>
    <dbReference type="NCBI Taxonomy" id="642074"/>
    <lineage>
        <taxon>Eukaryota</taxon>
        <taxon>Metazoa</taxon>
        <taxon>Ecdysozoa</taxon>
        <taxon>Arthropoda</taxon>
        <taxon>Hexapoda</taxon>
        <taxon>Insecta</taxon>
        <taxon>Pterygota</taxon>
        <taxon>Neoptera</taxon>
        <taxon>Paraneoptera</taxon>
        <taxon>Hemiptera</taxon>
        <taxon>Heteroptera</taxon>
        <taxon>Panheteroptera</taxon>
        <taxon>Nepomorpha</taxon>
        <taxon>Nepidae</taxon>
        <taxon>Ranatrinae</taxon>
        <taxon>Ranatra</taxon>
    </lineage>
</organism>
<dbReference type="EMBL" id="JBFDAA010000004">
    <property type="protein sequence ID" value="KAL1138137.1"/>
    <property type="molecule type" value="Genomic_DNA"/>
</dbReference>
<protein>
    <submittedName>
        <fullName evidence="1">Uncharacterized protein</fullName>
    </submittedName>
</protein>
<name>A0ABD0YQC9_9HEMI</name>
<dbReference type="AlphaFoldDB" id="A0ABD0YQC9"/>
<evidence type="ECO:0000313" key="1">
    <source>
        <dbReference type="EMBL" id="KAL1138137.1"/>
    </source>
</evidence>
<sequence>MTDYGYGFDYLSLWKKQYVEPTKYFIPDEEDFKKNSFVFKSFRHEYEVDNAFSHKGLKLLKKMKTNDGVVQMPTKVNHLQNVPGYSPLSNIQRKSLLTQDEMNECFNLILSMKKGPLTPQQMERHNLFREKILQEQNDYLTFVRNYWIKDNYKRHAEITPEVVDLVNKMWRV</sequence>